<comment type="caution">
    <text evidence="2">The sequence shown here is derived from an EMBL/GenBank/DDBJ whole genome shotgun (WGS) entry which is preliminary data.</text>
</comment>
<evidence type="ECO:0000313" key="3">
    <source>
        <dbReference type="Proteomes" id="UP000821853"/>
    </source>
</evidence>
<feature type="region of interest" description="Disordered" evidence="1">
    <location>
        <begin position="1"/>
        <end position="21"/>
    </location>
</feature>
<evidence type="ECO:0008006" key="4">
    <source>
        <dbReference type="Google" id="ProtNLM"/>
    </source>
</evidence>
<accession>A0A9J6GVW5</accession>
<proteinExistence type="predicted"/>
<gene>
    <name evidence="2" type="ORF">HPB48_015890</name>
</gene>
<dbReference type="VEuPathDB" id="VectorBase:HLOH_055412"/>
<organism evidence="2 3">
    <name type="scientific">Haemaphysalis longicornis</name>
    <name type="common">Bush tick</name>
    <dbReference type="NCBI Taxonomy" id="44386"/>
    <lineage>
        <taxon>Eukaryota</taxon>
        <taxon>Metazoa</taxon>
        <taxon>Ecdysozoa</taxon>
        <taxon>Arthropoda</taxon>
        <taxon>Chelicerata</taxon>
        <taxon>Arachnida</taxon>
        <taxon>Acari</taxon>
        <taxon>Parasitiformes</taxon>
        <taxon>Ixodida</taxon>
        <taxon>Ixodoidea</taxon>
        <taxon>Ixodidae</taxon>
        <taxon>Haemaphysalinae</taxon>
        <taxon>Haemaphysalis</taxon>
    </lineage>
</organism>
<dbReference type="AlphaFoldDB" id="A0A9J6GVW5"/>
<dbReference type="OrthoDB" id="10023262at2759"/>
<keyword evidence="3" id="KW-1185">Reference proteome</keyword>
<protein>
    <recommendedName>
        <fullName evidence="4">HAT C-terminal dimerisation domain-containing protein</fullName>
    </recommendedName>
</protein>
<sequence>MAVPPDTIEKNLKPVEQNHPPEWRQISSTQSFWCEVHSCKYAGGENLFAELARFAMSMLVLPYSNTEVERTCSQLKILKSKLPEQDEA</sequence>
<evidence type="ECO:0000313" key="2">
    <source>
        <dbReference type="EMBL" id="KAH9379049.1"/>
    </source>
</evidence>
<reference evidence="2 3" key="1">
    <citation type="journal article" date="2020" name="Cell">
        <title>Large-Scale Comparative Analyses of Tick Genomes Elucidate Their Genetic Diversity and Vector Capacities.</title>
        <authorList>
            <consortium name="Tick Genome and Microbiome Consortium (TIGMIC)"/>
            <person name="Jia N."/>
            <person name="Wang J."/>
            <person name="Shi W."/>
            <person name="Du L."/>
            <person name="Sun Y."/>
            <person name="Zhan W."/>
            <person name="Jiang J.F."/>
            <person name="Wang Q."/>
            <person name="Zhang B."/>
            <person name="Ji P."/>
            <person name="Bell-Sakyi L."/>
            <person name="Cui X.M."/>
            <person name="Yuan T.T."/>
            <person name="Jiang B.G."/>
            <person name="Yang W.F."/>
            <person name="Lam T.T."/>
            <person name="Chang Q.C."/>
            <person name="Ding S.J."/>
            <person name="Wang X.J."/>
            <person name="Zhu J.G."/>
            <person name="Ruan X.D."/>
            <person name="Zhao L."/>
            <person name="Wei J.T."/>
            <person name="Ye R.Z."/>
            <person name="Que T.C."/>
            <person name="Du C.H."/>
            <person name="Zhou Y.H."/>
            <person name="Cheng J.X."/>
            <person name="Dai P.F."/>
            <person name="Guo W.B."/>
            <person name="Han X.H."/>
            <person name="Huang E.J."/>
            <person name="Li L.F."/>
            <person name="Wei W."/>
            <person name="Gao Y.C."/>
            <person name="Liu J.Z."/>
            <person name="Shao H.Z."/>
            <person name="Wang X."/>
            <person name="Wang C.C."/>
            <person name="Yang T.C."/>
            <person name="Huo Q.B."/>
            <person name="Li W."/>
            <person name="Chen H.Y."/>
            <person name="Chen S.E."/>
            <person name="Zhou L.G."/>
            <person name="Ni X.B."/>
            <person name="Tian J.H."/>
            <person name="Sheng Y."/>
            <person name="Liu T."/>
            <person name="Pan Y.S."/>
            <person name="Xia L.Y."/>
            <person name="Li J."/>
            <person name="Zhao F."/>
            <person name="Cao W.C."/>
        </authorList>
    </citation>
    <scope>NUCLEOTIDE SEQUENCE [LARGE SCALE GENOMIC DNA]</scope>
    <source>
        <strain evidence="2">HaeL-2018</strain>
    </source>
</reference>
<name>A0A9J6GVW5_HAELO</name>
<evidence type="ECO:0000256" key="1">
    <source>
        <dbReference type="SAM" id="MobiDB-lite"/>
    </source>
</evidence>
<dbReference type="EMBL" id="JABSTR010000009">
    <property type="protein sequence ID" value="KAH9379049.1"/>
    <property type="molecule type" value="Genomic_DNA"/>
</dbReference>
<dbReference type="Proteomes" id="UP000821853">
    <property type="component" value="Unassembled WGS sequence"/>
</dbReference>